<dbReference type="RefSeq" id="WP_185799576.1">
    <property type="nucleotide sequence ID" value="NZ_JACJVJ010000001.1"/>
</dbReference>
<dbReference type="Pfam" id="PF08501">
    <property type="entry name" value="Shikimate_dh_N"/>
    <property type="match status" value="1"/>
</dbReference>
<dbReference type="GO" id="GO:0004764">
    <property type="term" value="F:shikimate 3-dehydrogenase (NADP+) activity"/>
    <property type="evidence" value="ECO:0007669"/>
    <property type="project" value="UniProtKB-UniRule"/>
</dbReference>
<proteinExistence type="inferred from homology"/>
<comment type="caution">
    <text evidence="10">The sequence shown here is derived from an EMBL/GenBank/DDBJ whole genome shotgun (WGS) entry which is preliminary data.</text>
</comment>
<gene>
    <name evidence="7" type="primary">aroE</name>
    <name evidence="10" type="ORF">H6P80_01465</name>
</gene>
<keyword evidence="3 7" id="KW-0521">NADP</keyword>
<evidence type="ECO:0000256" key="3">
    <source>
        <dbReference type="ARBA" id="ARBA00022857"/>
    </source>
</evidence>
<evidence type="ECO:0000256" key="7">
    <source>
        <dbReference type="HAMAP-Rule" id="MF_00222"/>
    </source>
</evidence>
<evidence type="ECO:0000256" key="5">
    <source>
        <dbReference type="ARBA" id="ARBA00023141"/>
    </source>
</evidence>
<comment type="caution">
    <text evidence="7">Lacks conserved residue(s) required for the propagation of feature annotation.</text>
</comment>
<sequence length="269" mass="28557">MTKAYAEVIGDPIAHSKSPLIHGFWLEKLGIDAEYRLAHVKAEELRAYFAGRRADPLWRGCNVTIPHKSAVIEIADRCEGAAKKAGAANCVTPIQGELVATNTDVFGFLEPFADVDFEDSDVIVIGAGGASRAVLIALALHGYGRVHLYNRDVEKAAALLAGLGMRGEARPLDAPWIAADLLVNASALGMEGYPPLPMDIAALPAGATVCDVVYAPLETPLLAAARAAKLRAVDGLHMLIGQAGIAFEAFFGEAAPREHDGELRELLTR</sequence>
<evidence type="ECO:0000256" key="2">
    <source>
        <dbReference type="ARBA" id="ARBA00012962"/>
    </source>
</evidence>
<evidence type="ECO:0000256" key="6">
    <source>
        <dbReference type="ARBA" id="ARBA00049442"/>
    </source>
</evidence>
<dbReference type="GO" id="GO:0050661">
    <property type="term" value="F:NADP binding"/>
    <property type="evidence" value="ECO:0007669"/>
    <property type="project" value="TreeGrafter"/>
</dbReference>
<dbReference type="InterPro" id="IPR046346">
    <property type="entry name" value="Aminoacid_DH-like_N_sf"/>
</dbReference>
<keyword evidence="7" id="KW-0028">Amino-acid biosynthesis</keyword>
<dbReference type="HAMAP" id="MF_00222">
    <property type="entry name" value="Shikimate_DH_AroE"/>
    <property type="match status" value="1"/>
</dbReference>
<dbReference type="PANTHER" id="PTHR21089:SF1">
    <property type="entry name" value="BIFUNCTIONAL 3-DEHYDROQUINATE DEHYDRATASE_SHIKIMATE DEHYDROGENASE, CHLOROPLASTIC"/>
    <property type="match status" value="1"/>
</dbReference>
<feature type="active site" description="Proton acceptor" evidence="7">
    <location>
        <position position="68"/>
    </location>
</feature>
<dbReference type="SUPFAM" id="SSF51735">
    <property type="entry name" value="NAD(P)-binding Rossmann-fold domains"/>
    <property type="match status" value="1"/>
</dbReference>
<keyword evidence="5 7" id="KW-0057">Aromatic amino acid biosynthesis</keyword>
<comment type="function">
    <text evidence="7">Involved in the biosynthesis of the chorismate, which leads to the biosynthesis of aromatic amino acids. Catalyzes the reversible NADPH linked reduction of 3-dehydroshikimate (DHSA) to yield shikimate (SA).</text>
</comment>
<dbReference type="GO" id="GO:0009423">
    <property type="term" value="P:chorismate biosynthetic process"/>
    <property type="evidence" value="ECO:0007669"/>
    <property type="project" value="UniProtKB-UniRule"/>
</dbReference>
<name>A0A842HR74_9SPHN</name>
<reference evidence="10 11" key="1">
    <citation type="submission" date="2020-08" db="EMBL/GenBank/DDBJ databases">
        <title>Draft genome sequence of Parasphingopyxis sp. GrpM-11.</title>
        <authorList>
            <person name="Oh J."/>
            <person name="Roh D.-H."/>
        </authorList>
    </citation>
    <scope>NUCLEOTIDE SEQUENCE [LARGE SCALE GENOMIC DNA]</scope>
    <source>
        <strain evidence="10 11">GrpM-11</strain>
    </source>
</reference>
<feature type="binding site" evidence="7">
    <location>
        <position position="212"/>
    </location>
    <ligand>
        <name>NADP(+)</name>
        <dbReference type="ChEBI" id="CHEBI:58349"/>
    </ligand>
</feature>
<feature type="binding site" evidence="7">
    <location>
        <begin position="126"/>
        <end position="130"/>
    </location>
    <ligand>
        <name>NADP(+)</name>
        <dbReference type="ChEBI" id="CHEBI:58349"/>
    </ligand>
</feature>
<dbReference type="GO" id="GO:0009073">
    <property type="term" value="P:aromatic amino acid family biosynthetic process"/>
    <property type="evidence" value="ECO:0007669"/>
    <property type="project" value="UniProtKB-KW"/>
</dbReference>
<dbReference type="Gene3D" id="3.40.50.10860">
    <property type="entry name" value="Leucine Dehydrogenase, chain A, domain 1"/>
    <property type="match status" value="1"/>
</dbReference>
<feature type="domain" description="Quinate/shikimate 5-dehydrogenase/glutamyl-tRNA reductase" evidence="8">
    <location>
        <begin position="116"/>
        <end position="164"/>
    </location>
</feature>
<comment type="subunit">
    <text evidence="7">Homodimer.</text>
</comment>
<feature type="binding site" evidence="7">
    <location>
        <position position="242"/>
    </location>
    <ligand>
        <name>shikimate</name>
        <dbReference type="ChEBI" id="CHEBI:36208"/>
    </ligand>
</feature>
<evidence type="ECO:0000313" key="11">
    <source>
        <dbReference type="Proteomes" id="UP000564378"/>
    </source>
</evidence>
<dbReference type="InterPro" id="IPR006151">
    <property type="entry name" value="Shikm_DH/Glu-tRNA_Rdtase"/>
</dbReference>
<keyword evidence="11" id="KW-1185">Reference proteome</keyword>
<dbReference type="GO" id="GO:0019632">
    <property type="term" value="P:shikimate metabolic process"/>
    <property type="evidence" value="ECO:0007669"/>
    <property type="project" value="TreeGrafter"/>
</dbReference>
<dbReference type="EMBL" id="JACJVJ010000001">
    <property type="protein sequence ID" value="MBC2776278.1"/>
    <property type="molecule type" value="Genomic_DNA"/>
</dbReference>
<dbReference type="PANTHER" id="PTHR21089">
    <property type="entry name" value="SHIKIMATE DEHYDROGENASE"/>
    <property type="match status" value="1"/>
</dbReference>
<feature type="domain" description="Shikimate dehydrogenase substrate binding N-terminal" evidence="9">
    <location>
        <begin position="8"/>
        <end position="91"/>
    </location>
</feature>
<evidence type="ECO:0000259" key="9">
    <source>
        <dbReference type="Pfam" id="PF08501"/>
    </source>
</evidence>
<evidence type="ECO:0000256" key="1">
    <source>
        <dbReference type="ARBA" id="ARBA00004871"/>
    </source>
</evidence>
<dbReference type="InterPro" id="IPR022893">
    <property type="entry name" value="Shikimate_DH_fam"/>
</dbReference>
<dbReference type="UniPathway" id="UPA00053">
    <property type="reaction ID" value="UER00087"/>
</dbReference>
<dbReference type="SUPFAM" id="SSF53223">
    <property type="entry name" value="Aminoacid dehydrogenase-like, N-terminal domain"/>
    <property type="match status" value="1"/>
</dbReference>
<feature type="binding site" evidence="7">
    <location>
        <position position="89"/>
    </location>
    <ligand>
        <name>shikimate</name>
        <dbReference type="ChEBI" id="CHEBI:36208"/>
    </ligand>
</feature>
<feature type="binding site" evidence="7">
    <location>
        <begin position="16"/>
        <end position="18"/>
    </location>
    <ligand>
        <name>shikimate</name>
        <dbReference type="ChEBI" id="CHEBI:36208"/>
    </ligand>
</feature>
<comment type="catalytic activity">
    <reaction evidence="6 7">
        <text>shikimate + NADP(+) = 3-dehydroshikimate + NADPH + H(+)</text>
        <dbReference type="Rhea" id="RHEA:17737"/>
        <dbReference type="ChEBI" id="CHEBI:15378"/>
        <dbReference type="ChEBI" id="CHEBI:16630"/>
        <dbReference type="ChEBI" id="CHEBI:36208"/>
        <dbReference type="ChEBI" id="CHEBI:57783"/>
        <dbReference type="ChEBI" id="CHEBI:58349"/>
        <dbReference type="EC" id="1.1.1.25"/>
    </reaction>
</comment>
<dbReference type="InterPro" id="IPR036291">
    <property type="entry name" value="NAD(P)-bd_dom_sf"/>
</dbReference>
<evidence type="ECO:0000259" key="8">
    <source>
        <dbReference type="Pfam" id="PF01488"/>
    </source>
</evidence>
<feature type="binding site" evidence="7">
    <location>
        <position position="64"/>
    </location>
    <ligand>
        <name>shikimate</name>
        <dbReference type="ChEBI" id="CHEBI:36208"/>
    </ligand>
</feature>
<dbReference type="InterPro" id="IPR013708">
    <property type="entry name" value="Shikimate_DH-bd_N"/>
</dbReference>
<evidence type="ECO:0000313" key="10">
    <source>
        <dbReference type="EMBL" id="MBC2776278.1"/>
    </source>
</evidence>
<feature type="binding site" evidence="7">
    <location>
        <position position="104"/>
    </location>
    <ligand>
        <name>shikimate</name>
        <dbReference type="ChEBI" id="CHEBI:36208"/>
    </ligand>
</feature>
<dbReference type="Proteomes" id="UP000564378">
    <property type="component" value="Unassembled WGS sequence"/>
</dbReference>
<protein>
    <recommendedName>
        <fullName evidence="2 7">Shikimate dehydrogenase (NADP(+))</fullName>
        <shortName evidence="7">SDH</shortName>
        <ecNumber evidence="2 7">1.1.1.25</ecNumber>
    </recommendedName>
</protein>
<dbReference type="Pfam" id="PF01488">
    <property type="entry name" value="Shikimate_DH"/>
    <property type="match status" value="1"/>
</dbReference>
<evidence type="ECO:0000256" key="4">
    <source>
        <dbReference type="ARBA" id="ARBA00023002"/>
    </source>
</evidence>
<dbReference type="AlphaFoldDB" id="A0A842HR74"/>
<keyword evidence="4 7" id="KW-0560">Oxidoreductase</keyword>
<dbReference type="Gene3D" id="3.40.50.720">
    <property type="entry name" value="NAD(P)-binding Rossmann-like Domain"/>
    <property type="match status" value="1"/>
</dbReference>
<dbReference type="EC" id="1.1.1.25" evidence="2 7"/>
<dbReference type="CDD" id="cd01065">
    <property type="entry name" value="NAD_bind_Shikimate_DH"/>
    <property type="match status" value="1"/>
</dbReference>
<accession>A0A842HR74</accession>
<dbReference type="GO" id="GO:0008652">
    <property type="term" value="P:amino acid biosynthetic process"/>
    <property type="evidence" value="ECO:0007669"/>
    <property type="project" value="UniProtKB-KW"/>
</dbReference>
<comment type="similarity">
    <text evidence="7">Belongs to the shikimate dehydrogenase family.</text>
</comment>
<organism evidence="10 11">
    <name type="scientific">Parasphingopyxis marina</name>
    <dbReference type="NCBI Taxonomy" id="2761622"/>
    <lineage>
        <taxon>Bacteria</taxon>
        <taxon>Pseudomonadati</taxon>
        <taxon>Pseudomonadota</taxon>
        <taxon>Alphaproteobacteria</taxon>
        <taxon>Sphingomonadales</taxon>
        <taxon>Sphingomonadaceae</taxon>
        <taxon>Parasphingopyxis</taxon>
    </lineage>
</organism>
<feature type="binding site" evidence="7">
    <location>
        <position position="214"/>
    </location>
    <ligand>
        <name>shikimate</name>
        <dbReference type="ChEBI" id="CHEBI:36208"/>
    </ligand>
</feature>
<feature type="binding site" evidence="7">
    <location>
        <position position="235"/>
    </location>
    <ligand>
        <name>NADP(+)</name>
        <dbReference type="ChEBI" id="CHEBI:58349"/>
    </ligand>
</feature>
<dbReference type="GO" id="GO:0005829">
    <property type="term" value="C:cytosol"/>
    <property type="evidence" value="ECO:0007669"/>
    <property type="project" value="TreeGrafter"/>
</dbReference>
<comment type="pathway">
    <text evidence="1 7">Metabolic intermediate biosynthesis; chorismate biosynthesis; chorismate from D-erythrose 4-phosphate and phosphoenolpyruvate: step 4/7.</text>
</comment>